<organism evidence="5">
    <name type="scientific">Absidia glauca</name>
    <name type="common">Pin mould</name>
    <dbReference type="NCBI Taxonomy" id="4829"/>
    <lineage>
        <taxon>Eukaryota</taxon>
        <taxon>Fungi</taxon>
        <taxon>Fungi incertae sedis</taxon>
        <taxon>Mucoromycota</taxon>
        <taxon>Mucoromycotina</taxon>
        <taxon>Mucoromycetes</taxon>
        <taxon>Mucorales</taxon>
        <taxon>Cunninghamellaceae</taxon>
        <taxon>Absidia</taxon>
    </lineage>
</organism>
<feature type="domain" description="SHSP" evidence="4">
    <location>
        <begin position="32"/>
        <end position="182"/>
    </location>
</feature>
<evidence type="ECO:0000313" key="6">
    <source>
        <dbReference type="Proteomes" id="UP000078561"/>
    </source>
</evidence>
<dbReference type="InterPro" id="IPR031107">
    <property type="entry name" value="Small_HSP"/>
</dbReference>
<dbReference type="Pfam" id="PF00011">
    <property type="entry name" value="HSP20"/>
    <property type="match status" value="2"/>
</dbReference>
<comment type="similarity">
    <text evidence="2 3">Belongs to the small heat shock protein (HSP20) family.</text>
</comment>
<dbReference type="EMBL" id="LT553800">
    <property type="protein sequence ID" value="SAM02268.1"/>
    <property type="molecule type" value="Genomic_DNA"/>
</dbReference>
<dbReference type="SUPFAM" id="SSF49764">
    <property type="entry name" value="HSP20-like chaperones"/>
    <property type="match status" value="1"/>
</dbReference>
<evidence type="ECO:0000256" key="3">
    <source>
        <dbReference type="RuleBase" id="RU003616"/>
    </source>
</evidence>
<dbReference type="InParanoid" id="A0A168PEY2"/>
<dbReference type="PROSITE" id="PS01031">
    <property type="entry name" value="SHSP"/>
    <property type="match status" value="1"/>
</dbReference>
<reference evidence="5" key="1">
    <citation type="submission" date="2016-04" db="EMBL/GenBank/DDBJ databases">
        <authorList>
            <person name="Evans L.H."/>
            <person name="Alamgir A."/>
            <person name="Owens N."/>
            <person name="Weber N.D."/>
            <person name="Virtaneva K."/>
            <person name="Barbian K."/>
            <person name="Babar A."/>
            <person name="Rosenke K."/>
        </authorList>
    </citation>
    <scope>NUCLEOTIDE SEQUENCE [LARGE SCALE GENOMIC DNA]</scope>
    <source>
        <strain evidence="5">CBS 101.48</strain>
    </source>
</reference>
<evidence type="ECO:0000256" key="2">
    <source>
        <dbReference type="PROSITE-ProRule" id="PRU00285"/>
    </source>
</evidence>
<protein>
    <recommendedName>
        <fullName evidence="4">SHSP domain-containing protein</fullName>
    </recommendedName>
</protein>
<accession>A0A168PEY2</accession>
<dbReference type="FunCoup" id="A0A168PEY2">
    <property type="interactions" value="228"/>
</dbReference>
<evidence type="ECO:0000313" key="5">
    <source>
        <dbReference type="EMBL" id="SAM02268.1"/>
    </source>
</evidence>
<dbReference type="STRING" id="4829.A0A168PEY2"/>
<dbReference type="CDD" id="cd06464">
    <property type="entry name" value="ACD_sHsps-like"/>
    <property type="match status" value="1"/>
</dbReference>
<dbReference type="InterPro" id="IPR002068">
    <property type="entry name" value="A-crystallin/Hsp20_dom"/>
</dbReference>
<keyword evidence="1" id="KW-0346">Stress response</keyword>
<keyword evidence="6" id="KW-1185">Reference proteome</keyword>
<dbReference type="PANTHER" id="PTHR11527">
    <property type="entry name" value="HEAT-SHOCK PROTEIN 20 FAMILY MEMBER"/>
    <property type="match status" value="1"/>
</dbReference>
<dbReference type="OMA" id="MSLARQF"/>
<dbReference type="AlphaFoldDB" id="A0A168PEY2"/>
<dbReference type="Gene3D" id="2.60.40.790">
    <property type="match status" value="1"/>
</dbReference>
<proteinExistence type="inferred from homology"/>
<name>A0A168PEY2_ABSGL</name>
<evidence type="ECO:0000256" key="1">
    <source>
        <dbReference type="ARBA" id="ARBA00023016"/>
    </source>
</evidence>
<gene>
    <name evidence="5" type="primary">ABSGL_08047.1 scaffold 9578</name>
</gene>
<dbReference type="OrthoDB" id="1431247at2759"/>
<dbReference type="Proteomes" id="UP000078561">
    <property type="component" value="Unassembled WGS sequence"/>
</dbReference>
<evidence type="ECO:0000259" key="4">
    <source>
        <dbReference type="PROSITE" id="PS01031"/>
    </source>
</evidence>
<dbReference type="InterPro" id="IPR008978">
    <property type="entry name" value="HSP20-like_chaperone"/>
</dbReference>
<sequence>MSFSQPLLSQVFRDMHRAVSLLDQPLANLSKRGAAFNHPPTDITETKTGYQVQAEIPGYQKQDIEIHLTEDHHTLVIGGKQESTSVNQSPEKNGTEALLQDQDQNQASASTDVATSVQENPVVAAAPYWHRSERTMGSSFTRAFSFPHAINGDAIKASYENGILTIQVPKSEKSASLRIPIE</sequence>